<organism evidence="3 4">
    <name type="scientific">Rufibacter immobilis</name>
    <dbReference type="NCBI Taxonomy" id="1348778"/>
    <lineage>
        <taxon>Bacteria</taxon>
        <taxon>Pseudomonadati</taxon>
        <taxon>Bacteroidota</taxon>
        <taxon>Cytophagia</taxon>
        <taxon>Cytophagales</taxon>
        <taxon>Hymenobacteraceae</taxon>
        <taxon>Rufibacter</taxon>
    </lineage>
</organism>
<dbReference type="AlphaFoldDB" id="A0A3M9N5C8"/>
<proteinExistence type="predicted"/>
<dbReference type="RefSeq" id="WP_123131158.1">
    <property type="nucleotide sequence ID" value="NZ_RJJE01000001.1"/>
</dbReference>
<dbReference type="Pfam" id="PF04536">
    <property type="entry name" value="TPM_phosphatase"/>
    <property type="match status" value="1"/>
</dbReference>
<dbReference type="OrthoDB" id="9810918at2"/>
<accession>A0A3M9N5C8</accession>
<sequence>MKSTKVIALLILTISSLSLGCTAPETEGQSQLKQLVSSESNERKFPRPVGYVNDFENILTPEQVEALNKILVDYKQKRTNEIAVVTVPSIAPYSDFDEYALELSKEWGVGEKGKNNGLTIVFSKTLTRVRISTGLGTEKILTDEVCQRVVDQIMVPNFQKGKLYEGISLGTAELIKLWQ</sequence>
<keyword evidence="1" id="KW-0732">Signal</keyword>
<feature type="signal peptide" evidence="1">
    <location>
        <begin position="1"/>
        <end position="23"/>
    </location>
</feature>
<feature type="chain" id="PRO_5018166087" evidence="1">
    <location>
        <begin position="24"/>
        <end position="179"/>
    </location>
</feature>
<name>A0A3M9N5C8_9BACT</name>
<dbReference type="InterPro" id="IPR007621">
    <property type="entry name" value="TPM_dom"/>
</dbReference>
<comment type="caution">
    <text evidence="3">The sequence shown here is derived from an EMBL/GenBank/DDBJ whole genome shotgun (WGS) entry which is preliminary data.</text>
</comment>
<evidence type="ECO:0000313" key="4">
    <source>
        <dbReference type="Proteomes" id="UP000271010"/>
    </source>
</evidence>
<evidence type="ECO:0000259" key="2">
    <source>
        <dbReference type="Pfam" id="PF04536"/>
    </source>
</evidence>
<dbReference type="PANTHER" id="PTHR30373:SF2">
    <property type="entry name" value="UPF0603 PROTEIN YGCG"/>
    <property type="match status" value="1"/>
</dbReference>
<evidence type="ECO:0000313" key="3">
    <source>
        <dbReference type="EMBL" id="RNI32959.1"/>
    </source>
</evidence>
<dbReference type="PANTHER" id="PTHR30373">
    <property type="entry name" value="UPF0603 PROTEIN YGCG"/>
    <property type="match status" value="1"/>
</dbReference>
<dbReference type="Gene3D" id="3.10.310.50">
    <property type="match status" value="1"/>
</dbReference>
<evidence type="ECO:0000256" key="1">
    <source>
        <dbReference type="SAM" id="SignalP"/>
    </source>
</evidence>
<reference evidence="3 4" key="1">
    <citation type="submission" date="2018-11" db="EMBL/GenBank/DDBJ databases">
        <title>Rufibacter latericius sp. nov., isolated from water in Baiyang Lake.</title>
        <authorList>
            <person name="Yang Y."/>
        </authorList>
    </citation>
    <scope>NUCLEOTIDE SEQUENCE [LARGE SCALE GENOMIC DNA]</scope>
    <source>
        <strain evidence="3 4">MCC P1</strain>
    </source>
</reference>
<dbReference type="PROSITE" id="PS51257">
    <property type="entry name" value="PROKAR_LIPOPROTEIN"/>
    <property type="match status" value="1"/>
</dbReference>
<dbReference type="EMBL" id="RJJE01000001">
    <property type="protein sequence ID" value="RNI32959.1"/>
    <property type="molecule type" value="Genomic_DNA"/>
</dbReference>
<dbReference type="Proteomes" id="UP000271010">
    <property type="component" value="Unassembled WGS sequence"/>
</dbReference>
<keyword evidence="4" id="KW-1185">Reference proteome</keyword>
<protein>
    <submittedName>
        <fullName evidence="3">TPM domain-containing protein</fullName>
    </submittedName>
</protein>
<gene>
    <name evidence="3" type="ORF">EFA69_00615</name>
</gene>
<feature type="domain" description="TPM" evidence="2">
    <location>
        <begin position="52"/>
        <end position="176"/>
    </location>
</feature>